<dbReference type="GO" id="GO:0003677">
    <property type="term" value="F:DNA binding"/>
    <property type="evidence" value="ECO:0007669"/>
    <property type="project" value="InterPro"/>
</dbReference>
<evidence type="ECO:0000313" key="8">
    <source>
        <dbReference type="Proteomes" id="UP000607559"/>
    </source>
</evidence>
<sequence length="170" mass="19690">MHEETYFLNQIAANKGIILKISHSFCRNKADREDLAQEIIFRLWKGLPRYDPACSFSTWMYKVALNVAISYYRNAKKTVTTIPFTQTLEDMQDQLVAEADSPMWLLQKHVAALKELDKALMLLYFEEKSYREIAEIMGITETNVATKVSRIKEKLKQAILTDKKTAYGRS</sequence>
<evidence type="ECO:0000256" key="3">
    <source>
        <dbReference type="ARBA" id="ARBA00023082"/>
    </source>
</evidence>
<keyword evidence="8" id="KW-1185">Reference proteome</keyword>
<dbReference type="CDD" id="cd06171">
    <property type="entry name" value="Sigma70_r4"/>
    <property type="match status" value="1"/>
</dbReference>
<dbReference type="Gene3D" id="1.10.10.10">
    <property type="entry name" value="Winged helix-like DNA-binding domain superfamily/Winged helix DNA-binding domain"/>
    <property type="match status" value="1"/>
</dbReference>
<gene>
    <name evidence="7" type="primary">rfaY</name>
    <name evidence="7" type="ORF">GCM10011511_04270</name>
</gene>
<evidence type="ECO:0000256" key="1">
    <source>
        <dbReference type="ARBA" id="ARBA00010641"/>
    </source>
</evidence>
<keyword evidence="2" id="KW-0805">Transcription regulation</keyword>
<accession>A0A8J2XQA2</accession>
<evidence type="ECO:0000256" key="2">
    <source>
        <dbReference type="ARBA" id="ARBA00023015"/>
    </source>
</evidence>
<dbReference type="SUPFAM" id="SSF88659">
    <property type="entry name" value="Sigma3 and sigma4 domains of RNA polymerase sigma factors"/>
    <property type="match status" value="1"/>
</dbReference>
<dbReference type="PANTHER" id="PTHR43133:SF45">
    <property type="entry name" value="RNA POLYMERASE ECF-TYPE SIGMA FACTOR"/>
    <property type="match status" value="1"/>
</dbReference>
<dbReference type="InterPro" id="IPR013324">
    <property type="entry name" value="RNA_pol_sigma_r3/r4-like"/>
</dbReference>
<feature type="domain" description="RNA polymerase sigma factor 70 region 4 type 2" evidence="6">
    <location>
        <begin position="110"/>
        <end position="155"/>
    </location>
</feature>
<evidence type="ECO:0000256" key="4">
    <source>
        <dbReference type="ARBA" id="ARBA00023163"/>
    </source>
</evidence>
<dbReference type="Pfam" id="PF08281">
    <property type="entry name" value="Sigma70_r4_2"/>
    <property type="match status" value="1"/>
</dbReference>
<organism evidence="7 8">
    <name type="scientific">Puia dinghuensis</name>
    <dbReference type="NCBI Taxonomy" id="1792502"/>
    <lineage>
        <taxon>Bacteria</taxon>
        <taxon>Pseudomonadati</taxon>
        <taxon>Bacteroidota</taxon>
        <taxon>Chitinophagia</taxon>
        <taxon>Chitinophagales</taxon>
        <taxon>Chitinophagaceae</taxon>
        <taxon>Puia</taxon>
    </lineage>
</organism>
<dbReference type="NCBIfam" id="TIGR02937">
    <property type="entry name" value="sigma70-ECF"/>
    <property type="match status" value="1"/>
</dbReference>
<dbReference type="GO" id="GO:0016987">
    <property type="term" value="F:sigma factor activity"/>
    <property type="evidence" value="ECO:0007669"/>
    <property type="project" value="UniProtKB-KW"/>
</dbReference>
<dbReference type="InterPro" id="IPR007627">
    <property type="entry name" value="RNA_pol_sigma70_r2"/>
</dbReference>
<dbReference type="InterPro" id="IPR014284">
    <property type="entry name" value="RNA_pol_sigma-70_dom"/>
</dbReference>
<reference evidence="7" key="1">
    <citation type="journal article" date="2014" name="Int. J. Syst. Evol. Microbiol.">
        <title>Complete genome sequence of Corynebacterium casei LMG S-19264T (=DSM 44701T), isolated from a smear-ripened cheese.</title>
        <authorList>
            <consortium name="US DOE Joint Genome Institute (JGI-PGF)"/>
            <person name="Walter F."/>
            <person name="Albersmeier A."/>
            <person name="Kalinowski J."/>
            <person name="Ruckert C."/>
        </authorList>
    </citation>
    <scope>NUCLEOTIDE SEQUENCE</scope>
    <source>
        <strain evidence="7">CGMCC 1.15448</strain>
    </source>
</reference>
<keyword evidence="7" id="KW-0240">DNA-directed RNA polymerase</keyword>
<dbReference type="Proteomes" id="UP000607559">
    <property type="component" value="Unassembled WGS sequence"/>
</dbReference>
<feature type="domain" description="RNA polymerase sigma-70 region 2" evidence="5">
    <location>
        <begin position="13"/>
        <end position="77"/>
    </location>
</feature>
<dbReference type="EMBL" id="BMJC01000001">
    <property type="protein sequence ID" value="GGA84264.1"/>
    <property type="molecule type" value="Genomic_DNA"/>
</dbReference>
<keyword evidence="4" id="KW-0804">Transcription</keyword>
<dbReference type="InterPro" id="IPR039425">
    <property type="entry name" value="RNA_pol_sigma-70-like"/>
</dbReference>
<comment type="similarity">
    <text evidence="1">Belongs to the sigma-70 factor family. ECF subfamily.</text>
</comment>
<dbReference type="InterPro" id="IPR013325">
    <property type="entry name" value="RNA_pol_sigma_r2"/>
</dbReference>
<dbReference type="GO" id="GO:0006352">
    <property type="term" value="P:DNA-templated transcription initiation"/>
    <property type="evidence" value="ECO:0007669"/>
    <property type="project" value="InterPro"/>
</dbReference>
<keyword evidence="3" id="KW-0731">Sigma factor</keyword>
<dbReference type="RefSeq" id="WP_229688732.1">
    <property type="nucleotide sequence ID" value="NZ_BMJC01000001.1"/>
</dbReference>
<evidence type="ECO:0000259" key="5">
    <source>
        <dbReference type="Pfam" id="PF04542"/>
    </source>
</evidence>
<dbReference type="InterPro" id="IPR036388">
    <property type="entry name" value="WH-like_DNA-bd_sf"/>
</dbReference>
<dbReference type="InterPro" id="IPR013249">
    <property type="entry name" value="RNA_pol_sigma70_r4_t2"/>
</dbReference>
<proteinExistence type="inferred from homology"/>
<dbReference type="AlphaFoldDB" id="A0A8J2XQA2"/>
<protein>
    <submittedName>
        <fullName evidence="7">DNA-directed RNA polymerase sigma-70 factor</fullName>
    </submittedName>
</protein>
<comment type="caution">
    <text evidence="7">The sequence shown here is derived from an EMBL/GenBank/DDBJ whole genome shotgun (WGS) entry which is preliminary data.</text>
</comment>
<name>A0A8J2XQA2_9BACT</name>
<reference evidence="7" key="2">
    <citation type="submission" date="2020-09" db="EMBL/GenBank/DDBJ databases">
        <authorList>
            <person name="Sun Q."/>
            <person name="Zhou Y."/>
        </authorList>
    </citation>
    <scope>NUCLEOTIDE SEQUENCE</scope>
    <source>
        <strain evidence="7">CGMCC 1.15448</strain>
    </source>
</reference>
<dbReference type="SUPFAM" id="SSF88946">
    <property type="entry name" value="Sigma2 domain of RNA polymerase sigma factors"/>
    <property type="match status" value="1"/>
</dbReference>
<dbReference type="Gene3D" id="1.10.1740.10">
    <property type="match status" value="1"/>
</dbReference>
<dbReference type="GO" id="GO:0000428">
    <property type="term" value="C:DNA-directed RNA polymerase complex"/>
    <property type="evidence" value="ECO:0007669"/>
    <property type="project" value="UniProtKB-KW"/>
</dbReference>
<dbReference type="PANTHER" id="PTHR43133">
    <property type="entry name" value="RNA POLYMERASE ECF-TYPE SIGMA FACTO"/>
    <property type="match status" value="1"/>
</dbReference>
<dbReference type="Pfam" id="PF04542">
    <property type="entry name" value="Sigma70_r2"/>
    <property type="match status" value="1"/>
</dbReference>
<evidence type="ECO:0000259" key="6">
    <source>
        <dbReference type="Pfam" id="PF08281"/>
    </source>
</evidence>
<evidence type="ECO:0000313" key="7">
    <source>
        <dbReference type="EMBL" id="GGA84264.1"/>
    </source>
</evidence>